<evidence type="ECO:0000313" key="4">
    <source>
        <dbReference type="EMBL" id="KAE9171623.1"/>
    </source>
</evidence>
<dbReference type="EMBL" id="QXGC01004565">
    <property type="protein sequence ID" value="KAE9168781.1"/>
    <property type="molecule type" value="Genomic_DNA"/>
</dbReference>
<organism evidence="4 5">
    <name type="scientific">Phytophthora fragariae</name>
    <dbReference type="NCBI Taxonomy" id="53985"/>
    <lineage>
        <taxon>Eukaryota</taxon>
        <taxon>Sar</taxon>
        <taxon>Stramenopiles</taxon>
        <taxon>Oomycota</taxon>
        <taxon>Peronosporomycetes</taxon>
        <taxon>Peronosporales</taxon>
        <taxon>Peronosporaceae</taxon>
        <taxon>Phytophthora</taxon>
    </lineage>
</organism>
<reference evidence="5 6" key="1">
    <citation type="submission" date="2018-08" db="EMBL/GenBank/DDBJ databases">
        <title>Genomic investigation of the strawberry pathogen Phytophthora fragariae indicates pathogenicity is determined by transcriptional variation in three key races.</title>
        <authorList>
            <person name="Adams T.M."/>
            <person name="Armitage A.D."/>
            <person name="Sobczyk M.K."/>
            <person name="Bates H.J."/>
            <person name="Dunwell J.M."/>
            <person name="Nellist C.F."/>
            <person name="Harrison R.J."/>
        </authorList>
    </citation>
    <scope>NUCLEOTIDE SEQUENCE [LARGE SCALE GENOMIC DNA]</scope>
    <source>
        <strain evidence="4 5">BC-1</strain>
        <strain evidence="3 7">BC-23</strain>
        <strain evidence="2 6">NOV-71</strain>
        <strain evidence="1 8">ONT-3</strain>
    </source>
</reference>
<name>A0A6A3VQJ9_9STRA</name>
<evidence type="ECO:0000313" key="6">
    <source>
        <dbReference type="Proteomes" id="UP000441208"/>
    </source>
</evidence>
<dbReference type="EMBL" id="QXFZ01004380">
    <property type="protein sequence ID" value="KAE9064506.1"/>
    <property type="molecule type" value="Genomic_DNA"/>
</dbReference>
<dbReference type="Proteomes" id="UP000441208">
    <property type="component" value="Unassembled WGS sequence"/>
</dbReference>
<comment type="caution">
    <text evidence="4">The sequence shown here is derived from an EMBL/GenBank/DDBJ whole genome shotgun (WGS) entry which is preliminary data.</text>
</comment>
<dbReference type="Proteomes" id="UP000440367">
    <property type="component" value="Unassembled WGS sequence"/>
</dbReference>
<protein>
    <submittedName>
        <fullName evidence="4">Uncharacterized protein</fullName>
    </submittedName>
</protein>
<evidence type="ECO:0000313" key="5">
    <source>
        <dbReference type="Proteomes" id="UP000440367"/>
    </source>
</evidence>
<evidence type="ECO:0000313" key="8">
    <source>
        <dbReference type="Proteomes" id="UP000488956"/>
    </source>
</evidence>
<gene>
    <name evidence="4" type="ORF">PF002_g29784</name>
    <name evidence="3" type="ORF">PF004_g28397</name>
    <name evidence="2" type="ORF">PF007_g29174</name>
    <name evidence="1" type="ORF">PF010_g29094</name>
</gene>
<dbReference type="EMBL" id="QXGD01004249">
    <property type="protein sequence ID" value="KAE9171623.1"/>
    <property type="molecule type" value="Genomic_DNA"/>
</dbReference>
<accession>A0A6A3VQJ9</accession>
<proteinExistence type="predicted"/>
<evidence type="ECO:0000313" key="7">
    <source>
        <dbReference type="Proteomes" id="UP000476176"/>
    </source>
</evidence>
<evidence type="ECO:0000313" key="1">
    <source>
        <dbReference type="EMBL" id="KAE9063199.1"/>
    </source>
</evidence>
<dbReference type="EMBL" id="QXFX01004667">
    <property type="protein sequence ID" value="KAE9063199.1"/>
    <property type="molecule type" value="Genomic_DNA"/>
</dbReference>
<dbReference type="Proteomes" id="UP000476176">
    <property type="component" value="Unassembled WGS sequence"/>
</dbReference>
<evidence type="ECO:0000313" key="2">
    <source>
        <dbReference type="EMBL" id="KAE9064506.1"/>
    </source>
</evidence>
<dbReference type="AlphaFoldDB" id="A0A6A3VQJ9"/>
<sequence length="226" mass="24796">MTSIASSSSSLSTKLHQPTAIPFRGLLYKLMGRNSDNTLPRKLASASCATSLLSGLLPLDEILRRRLQLQRVVDVVVLDATRDKKNDLVITLKLSLRQLGRVLTFCVEKSVRECGPDCAFCAKLRNYLRTHWVRDPLVNVLNMGETVIRRHSMAVHVAQLVTFATGSATVSRIVTSTKGNGVQLAPQLASVGLQQKSNMTKSVPSCAVQNEVTAVLYDFFNAFHAD</sequence>
<dbReference type="Proteomes" id="UP000488956">
    <property type="component" value="Unassembled WGS sequence"/>
</dbReference>
<evidence type="ECO:0000313" key="3">
    <source>
        <dbReference type="EMBL" id="KAE9168781.1"/>
    </source>
</evidence>